<evidence type="ECO:0000313" key="5">
    <source>
        <dbReference type="EMBL" id="TMV14729.1"/>
    </source>
</evidence>
<dbReference type="SUPFAM" id="SSF141868">
    <property type="entry name" value="EAL domain-like"/>
    <property type="match status" value="1"/>
</dbReference>
<feature type="transmembrane region" description="Helical" evidence="1">
    <location>
        <begin position="48"/>
        <end position="72"/>
    </location>
</feature>
<dbReference type="SMART" id="SM00052">
    <property type="entry name" value="EAL"/>
    <property type="match status" value="1"/>
</dbReference>
<feature type="domain" description="MHYT" evidence="4">
    <location>
        <begin position="12"/>
        <end position="199"/>
    </location>
</feature>
<dbReference type="InterPro" id="IPR005330">
    <property type="entry name" value="MHYT_dom"/>
</dbReference>
<organism evidence="5 6">
    <name type="scientific">Arenibacterium halophilum</name>
    <dbReference type="NCBI Taxonomy" id="2583821"/>
    <lineage>
        <taxon>Bacteria</taxon>
        <taxon>Pseudomonadati</taxon>
        <taxon>Pseudomonadota</taxon>
        <taxon>Alphaproteobacteria</taxon>
        <taxon>Rhodobacterales</taxon>
        <taxon>Paracoccaceae</taxon>
        <taxon>Arenibacterium</taxon>
    </lineage>
</organism>
<evidence type="ECO:0000259" key="3">
    <source>
        <dbReference type="PROSITE" id="PS50887"/>
    </source>
</evidence>
<dbReference type="InterPro" id="IPR001633">
    <property type="entry name" value="EAL_dom"/>
</dbReference>
<dbReference type="PROSITE" id="PS50924">
    <property type="entry name" value="MHYT"/>
    <property type="match status" value="1"/>
</dbReference>
<dbReference type="InterPro" id="IPR043128">
    <property type="entry name" value="Rev_trsase/Diguanyl_cyclase"/>
</dbReference>
<dbReference type="RefSeq" id="WP_138862081.1">
    <property type="nucleotide sequence ID" value="NZ_VCPC01000001.1"/>
</dbReference>
<dbReference type="InterPro" id="IPR035919">
    <property type="entry name" value="EAL_sf"/>
</dbReference>
<dbReference type="Pfam" id="PF00563">
    <property type="entry name" value="EAL"/>
    <property type="match status" value="1"/>
</dbReference>
<dbReference type="Gene3D" id="3.20.20.450">
    <property type="entry name" value="EAL domain"/>
    <property type="match status" value="1"/>
</dbReference>
<dbReference type="PANTHER" id="PTHR44757">
    <property type="entry name" value="DIGUANYLATE CYCLASE DGCP"/>
    <property type="match status" value="1"/>
</dbReference>
<dbReference type="Gene3D" id="3.30.70.270">
    <property type="match status" value="1"/>
</dbReference>
<dbReference type="PROSITE" id="PS50883">
    <property type="entry name" value="EAL"/>
    <property type="match status" value="1"/>
</dbReference>
<comment type="caution">
    <text evidence="5">The sequence shown here is derived from an EMBL/GenBank/DDBJ whole genome shotgun (WGS) entry which is preliminary data.</text>
</comment>
<feature type="domain" description="GGDEF" evidence="3">
    <location>
        <begin position="284"/>
        <end position="417"/>
    </location>
</feature>
<dbReference type="CDD" id="cd01949">
    <property type="entry name" value="GGDEF"/>
    <property type="match status" value="1"/>
</dbReference>
<keyword evidence="1" id="KW-1133">Transmembrane helix</keyword>
<feature type="transmembrane region" description="Helical" evidence="1">
    <location>
        <begin position="143"/>
        <end position="166"/>
    </location>
</feature>
<dbReference type="CDD" id="cd01948">
    <property type="entry name" value="EAL"/>
    <property type="match status" value="1"/>
</dbReference>
<proteinExistence type="predicted"/>
<feature type="transmembrane region" description="Helical" evidence="1">
    <location>
        <begin position="178"/>
        <end position="196"/>
    </location>
</feature>
<dbReference type="InterPro" id="IPR000160">
    <property type="entry name" value="GGDEF_dom"/>
</dbReference>
<dbReference type="PANTHER" id="PTHR44757:SF2">
    <property type="entry name" value="BIOFILM ARCHITECTURE MAINTENANCE PROTEIN MBAA"/>
    <property type="match status" value="1"/>
</dbReference>
<dbReference type="Pfam" id="PF00990">
    <property type="entry name" value="GGDEF"/>
    <property type="match status" value="1"/>
</dbReference>
<dbReference type="InterPro" id="IPR029787">
    <property type="entry name" value="Nucleotide_cyclase"/>
</dbReference>
<keyword evidence="1" id="KW-0472">Membrane</keyword>
<dbReference type="InterPro" id="IPR052155">
    <property type="entry name" value="Biofilm_reg_signaling"/>
</dbReference>
<name>A0ABY2XCN5_9RHOB</name>
<dbReference type="PROSITE" id="PS50887">
    <property type="entry name" value="GGDEF"/>
    <property type="match status" value="1"/>
</dbReference>
<gene>
    <name evidence="5" type="ORF">FGK64_01745</name>
</gene>
<dbReference type="Proteomes" id="UP001191082">
    <property type="component" value="Unassembled WGS sequence"/>
</dbReference>
<evidence type="ECO:0000313" key="6">
    <source>
        <dbReference type="Proteomes" id="UP001191082"/>
    </source>
</evidence>
<evidence type="ECO:0000256" key="1">
    <source>
        <dbReference type="PROSITE-ProRule" id="PRU00244"/>
    </source>
</evidence>
<sequence>MQRLVECITQEHHTGILLTAIAVCVVGSGLTVRLLLRRWSQRPILKAVQIAIIASTCATTIWATHFIAMIAYDPGVPHAYGVVLTGISLLVAIFGVVLSYLVGIAQKLPFRHYMAGAILGLTIVAMHQVGVDAMILQGHVDFAPRYIIAMVASASFLATAFNAGILRIPLRLRWAGGTAMLTTTILLAHLTGMAAIRIRLDPRVAVPDQVLPDSVLAALVLAVVALFYGMGIAFFLLETILTNDTRRQLMTASLRDNLTGLPNRLSLSRHIDRCARDLGAGRIQAVAILTLDLDKFKEINDVHGHVAGDEVLCTLAGRFRRALSDREFIARTGGDEFVAVKTDFARVEEVRAFAVRLRAQVPEPLYFQSASLRLGASVGFACYPEDSSDLTKIMHFSDLAMYRAKTDPYVKIRHFEHDMHRENRARISLVRDLRMAIERNQLDLVYQSQNDVRSQAPVGFEVLLRWNHPERGNIPPSEFIPIAEETGLIREIGLWVLRKACTEAVTWHRPVRIAVNVAPQQLVQPSFVETVADILLETGLTPDRLELEITEASIIDDQRNTLDVMHRLKAMGVRIAMDDFGTGYSSMATLQTFPFDKIKIDRSFIDGVDGDPTRAAIVRSTLILGQALDIPVLAEGVEKREELEFLLREHCTEVQGFLFGAPLTYEEMRKIVDAPLHRAAGLG</sequence>
<feature type="transmembrane region" description="Helical" evidence="1">
    <location>
        <begin position="15"/>
        <end position="36"/>
    </location>
</feature>
<reference evidence="5 6" key="1">
    <citation type="submission" date="2019-05" db="EMBL/GenBank/DDBJ databases">
        <title>Marivita sp. nov. isolated from sea sediment.</title>
        <authorList>
            <person name="Kim W."/>
        </authorList>
    </citation>
    <scope>NUCLEOTIDE SEQUENCE [LARGE SCALE GENOMIC DNA]</scope>
    <source>
        <strain evidence="5 6">CAU 1492</strain>
    </source>
</reference>
<feature type="transmembrane region" description="Helical" evidence="1">
    <location>
        <begin position="78"/>
        <end position="101"/>
    </location>
</feature>
<dbReference type="SUPFAM" id="SSF55073">
    <property type="entry name" value="Nucleotide cyclase"/>
    <property type="match status" value="1"/>
</dbReference>
<keyword evidence="6" id="KW-1185">Reference proteome</keyword>
<dbReference type="SMART" id="SM00267">
    <property type="entry name" value="GGDEF"/>
    <property type="match status" value="1"/>
</dbReference>
<evidence type="ECO:0000259" key="4">
    <source>
        <dbReference type="PROSITE" id="PS50924"/>
    </source>
</evidence>
<dbReference type="Pfam" id="PF03707">
    <property type="entry name" value="MHYT"/>
    <property type="match status" value="1"/>
</dbReference>
<feature type="transmembrane region" description="Helical" evidence="1">
    <location>
        <begin position="113"/>
        <end position="131"/>
    </location>
</feature>
<accession>A0ABY2XCN5</accession>
<dbReference type="EMBL" id="VCPC01000001">
    <property type="protein sequence ID" value="TMV14729.1"/>
    <property type="molecule type" value="Genomic_DNA"/>
</dbReference>
<evidence type="ECO:0000259" key="2">
    <source>
        <dbReference type="PROSITE" id="PS50883"/>
    </source>
</evidence>
<keyword evidence="1" id="KW-0812">Transmembrane</keyword>
<feature type="domain" description="EAL" evidence="2">
    <location>
        <begin position="426"/>
        <end position="676"/>
    </location>
</feature>
<dbReference type="NCBIfam" id="TIGR00254">
    <property type="entry name" value="GGDEF"/>
    <property type="match status" value="1"/>
</dbReference>
<protein>
    <submittedName>
        <fullName evidence="5">EAL domain-containing protein</fullName>
    </submittedName>
</protein>
<feature type="transmembrane region" description="Helical" evidence="1">
    <location>
        <begin position="216"/>
        <end position="237"/>
    </location>
</feature>